<dbReference type="EC" id="2.4.-.-" evidence="3"/>
<feature type="domain" description="Glycosyltransferase 2-like" evidence="2">
    <location>
        <begin position="13"/>
        <end position="157"/>
    </location>
</feature>
<dbReference type="CDD" id="cd04186">
    <property type="entry name" value="GT_2_like_c"/>
    <property type="match status" value="1"/>
</dbReference>
<organism evidence="3 4">
    <name type="scientific">Thalassobellus suaedae</name>
    <dbReference type="NCBI Taxonomy" id="3074124"/>
    <lineage>
        <taxon>Bacteria</taxon>
        <taxon>Pseudomonadati</taxon>
        <taxon>Bacteroidota</taxon>
        <taxon>Flavobacteriia</taxon>
        <taxon>Flavobacteriales</taxon>
        <taxon>Flavobacteriaceae</taxon>
        <taxon>Thalassobellus</taxon>
    </lineage>
</organism>
<dbReference type="RefSeq" id="WP_415866058.1">
    <property type="nucleotide sequence ID" value="NZ_CP134537.1"/>
</dbReference>
<dbReference type="EMBL" id="CP134537">
    <property type="protein sequence ID" value="WNH09632.1"/>
    <property type="molecule type" value="Genomic_DNA"/>
</dbReference>
<dbReference type="PANTHER" id="PTHR43179:SF7">
    <property type="entry name" value="RHAMNOSYLTRANSFERASE WBBL"/>
    <property type="match status" value="1"/>
</dbReference>
<keyword evidence="3" id="KW-0328">Glycosyltransferase</keyword>
<dbReference type="Proteomes" id="UP001302806">
    <property type="component" value="Chromosome"/>
</dbReference>
<dbReference type="GO" id="GO:0016757">
    <property type="term" value="F:glycosyltransferase activity"/>
    <property type="evidence" value="ECO:0007669"/>
    <property type="project" value="UniProtKB-KW"/>
</dbReference>
<evidence type="ECO:0000313" key="3">
    <source>
        <dbReference type="EMBL" id="WNH09632.1"/>
    </source>
</evidence>
<dbReference type="InterPro" id="IPR001173">
    <property type="entry name" value="Glyco_trans_2-like"/>
</dbReference>
<evidence type="ECO:0000313" key="4">
    <source>
        <dbReference type="Proteomes" id="UP001302806"/>
    </source>
</evidence>
<keyword evidence="1" id="KW-0472">Membrane</keyword>
<keyword evidence="1" id="KW-1133">Transmembrane helix</keyword>
<accession>A0ABY9XUN7</accession>
<dbReference type="Gene3D" id="3.90.550.10">
    <property type="entry name" value="Spore Coat Polysaccharide Biosynthesis Protein SpsA, Chain A"/>
    <property type="match status" value="1"/>
</dbReference>
<protein>
    <submittedName>
        <fullName evidence="3">Glycosyltransferase family 2 protein</fullName>
        <ecNumber evidence="3">2.4.-.-</ecNumber>
    </submittedName>
</protein>
<dbReference type="InterPro" id="IPR029044">
    <property type="entry name" value="Nucleotide-diphossugar_trans"/>
</dbReference>
<proteinExistence type="predicted"/>
<dbReference type="Pfam" id="PF00535">
    <property type="entry name" value="Glycos_transf_2"/>
    <property type="match status" value="1"/>
</dbReference>
<name>A0ABY9XUN7_9FLAO</name>
<dbReference type="SUPFAM" id="SSF53448">
    <property type="entry name" value="Nucleotide-diphospho-sugar transferases"/>
    <property type="match status" value="1"/>
</dbReference>
<feature type="transmembrane region" description="Helical" evidence="1">
    <location>
        <begin position="262"/>
        <end position="280"/>
    </location>
</feature>
<keyword evidence="3" id="KW-0808">Transferase</keyword>
<reference evidence="3 4" key="1">
    <citation type="submission" date="2023-09" db="EMBL/GenBank/DDBJ databases">
        <title>Thalassobella suaedae gen. nov., sp. nov., a marine bacterium of the family Flavobacteriaceae isolated from a halophyte Suaeda japonica.</title>
        <authorList>
            <person name="Lee S.Y."/>
            <person name="Hwang C.Y."/>
        </authorList>
    </citation>
    <scope>NUCLEOTIDE SEQUENCE [LARGE SCALE GENOMIC DNA]</scope>
    <source>
        <strain evidence="3 4">HL-DH14</strain>
    </source>
</reference>
<sequence>MDDFNKQVLKDVSIIFVNYNTRALTIDALKSVYAHSKTLNLEIIVVDNASQDTSVEAIKKEFPKVILIENKINIGFGRANNLGMKIAKGKYLFLLNTDTYLLNNAIEVLFGFMELSKNKDVAVVGAQLFKPDLTHNVSAGNFPDFKAFVKASLWRFFYSKTYFNHVAIPKKLTVSAMPYEVDYVSGADFFVRKELIDEVGGFNKRFFMYYEETELTHRIKKRYPYKRCMLVPAAKIVHISQGSNKTSNTDKKFKYRLIKSKATYFALTEGWFYGLMYYIVAIKRLIFNNKLLK</sequence>
<gene>
    <name evidence="3" type="ORF">RHP51_02580</name>
</gene>
<keyword evidence="1" id="KW-0812">Transmembrane</keyword>
<dbReference type="PANTHER" id="PTHR43179">
    <property type="entry name" value="RHAMNOSYLTRANSFERASE WBBL"/>
    <property type="match status" value="1"/>
</dbReference>
<evidence type="ECO:0000259" key="2">
    <source>
        <dbReference type="Pfam" id="PF00535"/>
    </source>
</evidence>
<evidence type="ECO:0000256" key="1">
    <source>
        <dbReference type="SAM" id="Phobius"/>
    </source>
</evidence>